<dbReference type="GO" id="GO:0005737">
    <property type="term" value="C:cytoplasm"/>
    <property type="evidence" value="ECO:0007669"/>
    <property type="project" value="UniProtKB-SubCell"/>
</dbReference>
<dbReference type="SMART" id="SM00448">
    <property type="entry name" value="REC"/>
    <property type="match status" value="1"/>
</dbReference>
<feature type="domain" description="Response regulatory" evidence="10">
    <location>
        <begin position="3"/>
        <end position="120"/>
    </location>
</feature>
<evidence type="ECO:0000313" key="12">
    <source>
        <dbReference type="Proteomes" id="UP000076927"/>
    </source>
</evidence>
<reference evidence="11 12" key="1">
    <citation type="submission" date="2015-01" db="EMBL/GenBank/DDBJ databases">
        <title>Paenibacillus swuensis/DY6/whole genome sequencing.</title>
        <authorList>
            <person name="Kim M.K."/>
            <person name="Srinivasan S."/>
            <person name="Lee J.-J."/>
        </authorList>
    </citation>
    <scope>NUCLEOTIDE SEQUENCE [LARGE SCALE GENOMIC DNA]</scope>
    <source>
        <strain evidence="11 12">DY6</strain>
    </source>
</reference>
<dbReference type="GO" id="GO:0003700">
    <property type="term" value="F:DNA-binding transcription factor activity"/>
    <property type="evidence" value="ECO:0007669"/>
    <property type="project" value="InterPro"/>
</dbReference>
<evidence type="ECO:0000256" key="3">
    <source>
        <dbReference type="ARBA" id="ARBA00022553"/>
    </source>
</evidence>
<dbReference type="EMBL" id="CP011388">
    <property type="protein sequence ID" value="ANE45659.1"/>
    <property type="molecule type" value="Genomic_DNA"/>
</dbReference>
<dbReference type="GO" id="GO:0043565">
    <property type="term" value="F:sequence-specific DNA binding"/>
    <property type="evidence" value="ECO:0007669"/>
    <property type="project" value="InterPro"/>
</dbReference>
<comment type="subcellular location">
    <subcellularLocation>
        <location evidence="1">Cytoplasm</location>
    </subcellularLocation>
</comment>
<dbReference type="PATRIC" id="fig|1178515.4.peg.876"/>
<dbReference type="PROSITE" id="PS01124">
    <property type="entry name" value="HTH_ARAC_FAMILY_2"/>
    <property type="match status" value="1"/>
</dbReference>
<feature type="domain" description="HTH araC/xylS-type" evidence="9">
    <location>
        <begin position="439"/>
        <end position="537"/>
    </location>
</feature>
<dbReference type="PRINTS" id="PR00032">
    <property type="entry name" value="HTHARAC"/>
</dbReference>
<keyword evidence="12" id="KW-1185">Reference proteome</keyword>
<gene>
    <name evidence="11" type="ORF">SY83_04365</name>
</gene>
<organism evidence="11 12">
    <name type="scientific">Paenibacillus swuensis</name>
    <dbReference type="NCBI Taxonomy" id="1178515"/>
    <lineage>
        <taxon>Bacteria</taxon>
        <taxon>Bacillati</taxon>
        <taxon>Bacillota</taxon>
        <taxon>Bacilli</taxon>
        <taxon>Bacillales</taxon>
        <taxon>Paenibacillaceae</taxon>
        <taxon>Paenibacillus</taxon>
    </lineage>
</organism>
<keyword evidence="4" id="KW-0902">Two-component regulatory system</keyword>
<dbReference type="Proteomes" id="UP000076927">
    <property type="component" value="Chromosome"/>
</dbReference>
<sequence length="538" mass="61847">MYQVLLVDDETSVVDALAIRIPWQELGIDQVFKAYSAYEAIEWFQAENIDLVITDIRMPGMTGLELIGKLKALKSRTKCVLLTGFAEFEYAKQALQSEASDYLLKPVSNEDLIATVRRLVEELAEEWEEVSSFQRASYTLKENLPLLRANLLTDLLGGFKMNTDSLSEKLHLLEIPFRPGDGYCMLLLRMEDEFLKYENYGIDLIEYAVFNMAEEIFGADFHVWFGKDTHAYLVLLIKVDSNSAQALDSGRALLESKAAELQSSVKQYLKGTVTVLLSNQSLFPSGVAEVYDTMLLEMRKIARGHNGFLKTVEVQANKVYIQSLQSLYEPPMFSQLLEAGRWEEAGEKLDQIFAELSVKWGDSVEHINEVYYTIISAYNYIAHKSGKQLVDIIGLKQMELELPQRRFMDRFREWALSGLNAIRDELDRENRNANTAIIKQAQQFMEERLSDDVSLQAIANHVYLNPGYLSKLYKLETGENISDYLYRLRMDKSAFYLKNSNHKIQEICELLGYQNTSYFIKMFKKHFGVTPQDYRNSL</sequence>
<dbReference type="RefSeq" id="WP_068604593.1">
    <property type="nucleotide sequence ID" value="NZ_CP011388.1"/>
</dbReference>
<protein>
    <recommendedName>
        <fullName evidence="13">AraC family transcriptional regulator</fullName>
    </recommendedName>
</protein>
<evidence type="ECO:0000259" key="10">
    <source>
        <dbReference type="PROSITE" id="PS50110"/>
    </source>
</evidence>
<keyword evidence="5" id="KW-0805">Transcription regulation</keyword>
<dbReference type="KEGG" id="pswu:SY83_04365"/>
<evidence type="ECO:0008006" key="13">
    <source>
        <dbReference type="Google" id="ProtNLM"/>
    </source>
</evidence>
<dbReference type="GO" id="GO:0000160">
    <property type="term" value="P:phosphorelay signal transduction system"/>
    <property type="evidence" value="ECO:0007669"/>
    <property type="project" value="UniProtKB-KW"/>
</dbReference>
<evidence type="ECO:0000256" key="2">
    <source>
        <dbReference type="ARBA" id="ARBA00022490"/>
    </source>
</evidence>
<dbReference type="InterPro" id="IPR001789">
    <property type="entry name" value="Sig_transdc_resp-reg_receiver"/>
</dbReference>
<dbReference type="InterPro" id="IPR009057">
    <property type="entry name" value="Homeodomain-like_sf"/>
</dbReference>
<dbReference type="Gene3D" id="1.10.10.60">
    <property type="entry name" value="Homeodomain-like"/>
    <property type="match status" value="2"/>
</dbReference>
<dbReference type="OrthoDB" id="9794370at2"/>
<keyword evidence="2" id="KW-0963">Cytoplasm</keyword>
<evidence type="ECO:0000256" key="1">
    <source>
        <dbReference type="ARBA" id="ARBA00004496"/>
    </source>
</evidence>
<dbReference type="InterPro" id="IPR020449">
    <property type="entry name" value="Tscrpt_reg_AraC-type_HTH"/>
</dbReference>
<evidence type="ECO:0000259" key="9">
    <source>
        <dbReference type="PROSITE" id="PS01124"/>
    </source>
</evidence>
<dbReference type="SMART" id="SM00342">
    <property type="entry name" value="HTH_ARAC"/>
    <property type="match status" value="1"/>
</dbReference>
<dbReference type="AlphaFoldDB" id="A0A172TF33"/>
<dbReference type="SUPFAM" id="SSF52172">
    <property type="entry name" value="CheY-like"/>
    <property type="match status" value="1"/>
</dbReference>
<dbReference type="PANTHER" id="PTHR42713:SF3">
    <property type="entry name" value="TRANSCRIPTIONAL REGULATORY PROTEIN HPTR"/>
    <property type="match status" value="1"/>
</dbReference>
<evidence type="ECO:0000256" key="6">
    <source>
        <dbReference type="ARBA" id="ARBA00023125"/>
    </source>
</evidence>
<dbReference type="Gene3D" id="3.40.50.2300">
    <property type="match status" value="1"/>
</dbReference>
<name>A0A172TF33_9BACL</name>
<accession>A0A172TF33</accession>
<keyword evidence="7" id="KW-0804">Transcription</keyword>
<proteinExistence type="predicted"/>
<dbReference type="PROSITE" id="PS00041">
    <property type="entry name" value="HTH_ARAC_FAMILY_1"/>
    <property type="match status" value="1"/>
</dbReference>
<feature type="modified residue" description="4-aspartylphosphate" evidence="8">
    <location>
        <position position="55"/>
    </location>
</feature>
<evidence type="ECO:0000313" key="11">
    <source>
        <dbReference type="EMBL" id="ANE45659.1"/>
    </source>
</evidence>
<evidence type="ECO:0000256" key="8">
    <source>
        <dbReference type="PROSITE-ProRule" id="PRU00169"/>
    </source>
</evidence>
<dbReference type="STRING" id="1178515.SY83_04365"/>
<keyword evidence="6" id="KW-0238">DNA-binding</keyword>
<evidence type="ECO:0000256" key="4">
    <source>
        <dbReference type="ARBA" id="ARBA00023012"/>
    </source>
</evidence>
<dbReference type="CDD" id="cd17536">
    <property type="entry name" value="REC_YesN-like"/>
    <property type="match status" value="1"/>
</dbReference>
<dbReference type="PROSITE" id="PS50110">
    <property type="entry name" value="RESPONSE_REGULATORY"/>
    <property type="match status" value="1"/>
</dbReference>
<keyword evidence="3 8" id="KW-0597">Phosphoprotein</keyword>
<dbReference type="InterPro" id="IPR011006">
    <property type="entry name" value="CheY-like_superfamily"/>
</dbReference>
<dbReference type="InterPro" id="IPR051552">
    <property type="entry name" value="HptR"/>
</dbReference>
<dbReference type="Pfam" id="PF00072">
    <property type="entry name" value="Response_reg"/>
    <property type="match status" value="1"/>
</dbReference>
<dbReference type="PANTHER" id="PTHR42713">
    <property type="entry name" value="HISTIDINE KINASE-RELATED"/>
    <property type="match status" value="1"/>
</dbReference>
<evidence type="ECO:0000256" key="5">
    <source>
        <dbReference type="ARBA" id="ARBA00023015"/>
    </source>
</evidence>
<evidence type="ECO:0000256" key="7">
    <source>
        <dbReference type="ARBA" id="ARBA00023163"/>
    </source>
</evidence>
<dbReference type="InterPro" id="IPR018062">
    <property type="entry name" value="HTH_AraC-typ_CS"/>
</dbReference>
<dbReference type="Pfam" id="PF12833">
    <property type="entry name" value="HTH_18"/>
    <property type="match status" value="1"/>
</dbReference>
<dbReference type="InterPro" id="IPR018060">
    <property type="entry name" value="HTH_AraC"/>
</dbReference>
<dbReference type="SUPFAM" id="SSF46689">
    <property type="entry name" value="Homeodomain-like"/>
    <property type="match status" value="2"/>
</dbReference>